<proteinExistence type="predicted"/>
<name>A0A165YRK8_9AGAM</name>
<accession>A0A165YRK8</accession>
<evidence type="ECO:0000313" key="2">
    <source>
        <dbReference type="Proteomes" id="UP000076532"/>
    </source>
</evidence>
<sequence>MTTRKTKQHFVTRTDWAHVSLVSSGRQAPTSTNNCPTAPGGLKQTQSITALRQRQSVAFKQEPLVGDVEDPIAVVAYQKRTVGYTSNLLLGHFRRSVVSKYWMCKTEDGRRVRGEREYEVSDELEPALPSIILIVI</sequence>
<gene>
    <name evidence="1" type="ORF">FIBSPDRAFT_1051651</name>
</gene>
<dbReference type="Proteomes" id="UP000076532">
    <property type="component" value="Unassembled WGS sequence"/>
</dbReference>
<evidence type="ECO:0000313" key="1">
    <source>
        <dbReference type="EMBL" id="KZP09842.1"/>
    </source>
</evidence>
<organism evidence="1 2">
    <name type="scientific">Athelia psychrophila</name>
    <dbReference type="NCBI Taxonomy" id="1759441"/>
    <lineage>
        <taxon>Eukaryota</taxon>
        <taxon>Fungi</taxon>
        <taxon>Dikarya</taxon>
        <taxon>Basidiomycota</taxon>
        <taxon>Agaricomycotina</taxon>
        <taxon>Agaricomycetes</taxon>
        <taxon>Agaricomycetidae</taxon>
        <taxon>Atheliales</taxon>
        <taxon>Atheliaceae</taxon>
        <taxon>Athelia</taxon>
    </lineage>
</organism>
<protein>
    <submittedName>
        <fullName evidence="1">Uncharacterized protein</fullName>
    </submittedName>
</protein>
<keyword evidence="2" id="KW-1185">Reference proteome</keyword>
<dbReference type="AlphaFoldDB" id="A0A165YRK8"/>
<reference evidence="1 2" key="1">
    <citation type="journal article" date="2016" name="Mol. Biol. Evol.">
        <title>Comparative Genomics of Early-Diverging Mushroom-Forming Fungi Provides Insights into the Origins of Lignocellulose Decay Capabilities.</title>
        <authorList>
            <person name="Nagy L.G."/>
            <person name="Riley R."/>
            <person name="Tritt A."/>
            <person name="Adam C."/>
            <person name="Daum C."/>
            <person name="Floudas D."/>
            <person name="Sun H."/>
            <person name="Yadav J.S."/>
            <person name="Pangilinan J."/>
            <person name="Larsson K.H."/>
            <person name="Matsuura K."/>
            <person name="Barry K."/>
            <person name="Labutti K."/>
            <person name="Kuo R."/>
            <person name="Ohm R.A."/>
            <person name="Bhattacharya S.S."/>
            <person name="Shirouzu T."/>
            <person name="Yoshinaga Y."/>
            <person name="Martin F.M."/>
            <person name="Grigoriev I.V."/>
            <person name="Hibbett D.S."/>
        </authorList>
    </citation>
    <scope>NUCLEOTIDE SEQUENCE [LARGE SCALE GENOMIC DNA]</scope>
    <source>
        <strain evidence="1 2">CBS 109695</strain>
    </source>
</reference>
<dbReference type="EMBL" id="KV417691">
    <property type="protein sequence ID" value="KZP09842.1"/>
    <property type="molecule type" value="Genomic_DNA"/>
</dbReference>